<feature type="signal peptide" evidence="4">
    <location>
        <begin position="1"/>
        <end position="19"/>
    </location>
</feature>
<dbReference type="PANTHER" id="PTHR31316">
    <property type="entry name" value="BETA-GLUCOSIDASE-LIKE PROTEIN NCA3, MITOCHONDRIAL-RELATED"/>
    <property type="match status" value="1"/>
</dbReference>
<evidence type="ECO:0000256" key="4">
    <source>
        <dbReference type="SAM" id="SignalP"/>
    </source>
</evidence>
<evidence type="ECO:0000256" key="2">
    <source>
        <dbReference type="ARBA" id="ARBA00010579"/>
    </source>
</evidence>
<comment type="subcellular location">
    <subcellularLocation>
        <location evidence="1">Mitochondrion</location>
    </subcellularLocation>
</comment>
<dbReference type="PANTHER" id="PTHR31316:SF2">
    <property type="entry name" value="BETA-GLUCOSIDASE-LIKE PROTEIN NCA3, MITOCHONDRIAL-RELATED"/>
    <property type="match status" value="1"/>
</dbReference>
<dbReference type="Pfam" id="PF03856">
    <property type="entry name" value="SUN"/>
    <property type="match status" value="1"/>
</dbReference>
<evidence type="ECO:0000313" key="6">
    <source>
        <dbReference type="Proteomes" id="UP001360560"/>
    </source>
</evidence>
<dbReference type="GO" id="GO:0031505">
    <property type="term" value="P:fungal-type cell wall organization"/>
    <property type="evidence" value="ECO:0007669"/>
    <property type="project" value="TreeGrafter"/>
</dbReference>
<evidence type="ECO:0000313" key="5">
    <source>
        <dbReference type="EMBL" id="GMM35492.1"/>
    </source>
</evidence>
<organism evidence="5 6">
    <name type="scientific">Saccharomycopsis crataegensis</name>
    <dbReference type="NCBI Taxonomy" id="43959"/>
    <lineage>
        <taxon>Eukaryota</taxon>
        <taxon>Fungi</taxon>
        <taxon>Dikarya</taxon>
        <taxon>Ascomycota</taxon>
        <taxon>Saccharomycotina</taxon>
        <taxon>Saccharomycetes</taxon>
        <taxon>Saccharomycopsidaceae</taxon>
        <taxon>Saccharomycopsis</taxon>
    </lineage>
</organism>
<comment type="similarity">
    <text evidence="2">Belongs to the SUN family.</text>
</comment>
<dbReference type="InterPro" id="IPR005556">
    <property type="entry name" value="SUN"/>
</dbReference>
<evidence type="ECO:0000256" key="3">
    <source>
        <dbReference type="ARBA" id="ARBA00023128"/>
    </source>
</evidence>
<dbReference type="GO" id="GO:0009277">
    <property type="term" value="C:fungal-type cell wall"/>
    <property type="evidence" value="ECO:0007669"/>
    <property type="project" value="TreeGrafter"/>
</dbReference>
<keyword evidence="3" id="KW-0496">Mitochondrion</keyword>
<evidence type="ECO:0000256" key="1">
    <source>
        <dbReference type="ARBA" id="ARBA00004173"/>
    </source>
</evidence>
<dbReference type="RefSeq" id="XP_064852492.1">
    <property type="nucleotide sequence ID" value="XM_064996420.1"/>
</dbReference>
<sequence length="455" mass="47112">MKLFHSLLQLSLLSSLIYAAPVEYHKKETIDKRGGDITITATINGVQVTWLTDIGAAGGNYAPAPTAAANTQSTSTRTHYVTSTVKHKHKRDVTPSAEVEDLNKRDITITATINGVQVTWLTNLGGVAAPAAAAATTTHAAAVAAAAVTTTHAAAKTSAAAIATTAASNKQTTFSSSSSSGISGDLSSFSNPSKEFTDGTIKCSDFPSGQGVISVSWIGYGGWTSLQNQGTGGTNPSSCTDGVLCSYACQAGMSKTQWPSSQPSDGESRGGLLCKNGYLYRTNTASNYLCEWGKNTAKAVSKVNQVISLCRTDYPGSENMNIPTRLEAGGSQPMSVVDEDSYYQWEGKKTSAQYYVNNAGVDVEKGCVWGTAGSGIGNWAPVVLGAGYTGGNTWLSIIPNPNNKVAPNYSVKITADDNSSISGSCSYVNGVYSGGSGSDGCTVSVTKGSASFVFS</sequence>
<feature type="chain" id="PRO_5043820366" evidence="4">
    <location>
        <begin position="20"/>
        <end position="455"/>
    </location>
</feature>
<dbReference type="AlphaFoldDB" id="A0AAV5QLK3"/>
<keyword evidence="6" id="KW-1185">Reference proteome</keyword>
<gene>
    <name evidence="5" type="ORF">DASC09_028170</name>
</gene>
<name>A0AAV5QLK3_9ASCO</name>
<dbReference type="GO" id="GO:0005739">
    <property type="term" value="C:mitochondrion"/>
    <property type="evidence" value="ECO:0007669"/>
    <property type="project" value="UniProtKB-SubCell"/>
</dbReference>
<proteinExistence type="inferred from homology"/>
<dbReference type="GeneID" id="90073471"/>
<dbReference type="InterPro" id="IPR051526">
    <property type="entry name" value="Beta-Glucosidase_SUN"/>
</dbReference>
<dbReference type="EMBL" id="BTFZ01000006">
    <property type="protein sequence ID" value="GMM35492.1"/>
    <property type="molecule type" value="Genomic_DNA"/>
</dbReference>
<accession>A0AAV5QLK3</accession>
<dbReference type="Proteomes" id="UP001360560">
    <property type="component" value="Unassembled WGS sequence"/>
</dbReference>
<reference evidence="5 6" key="1">
    <citation type="journal article" date="2023" name="Elife">
        <title>Identification of key yeast species and microbe-microbe interactions impacting larval growth of Drosophila in the wild.</title>
        <authorList>
            <person name="Mure A."/>
            <person name="Sugiura Y."/>
            <person name="Maeda R."/>
            <person name="Honda K."/>
            <person name="Sakurai N."/>
            <person name="Takahashi Y."/>
            <person name="Watada M."/>
            <person name="Katoh T."/>
            <person name="Gotoh A."/>
            <person name="Gotoh Y."/>
            <person name="Taniguchi I."/>
            <person name="Nakamura K."/>
            <person name="Hayashi T."/>
            <person name="Katayama T."/>
            <person name="Uemura T."/>
            <person name="Hattori Y."/>
        </authorList>
    </citation>
    <scope>NUCLEOTIDE SEQUENCE [LARGE SCALE GENOMIC DNA]</scope>
    <source>
        <strain evidence="5 6">SC-9</strain>
    </source>
</reference>
<keyword evidence="4" id="KW-0732">Signal</keyword>
<protein>
    <submittedName>
        <fullName evidence="5">SUN family protein</fullName>
    </submittedName>
</protein>
<comment type="caution">
    <text evidence="5">The sequence shown here is derived from an EMBL/GenBank/DDBJ whole genome shotgun (WGS) entry which is preliminary data.</text>
</comment>
<dbReference type="GO" id="GO:0009986">
    <property type="term" value="C:cell surface"/>
    <property type="evidence" value="ECO:0007669"/>
    <property type="project" value="TreeGrafter"/>
</dbReference>